<sequence length="280" mass="31502">MLAGSEGQKNGENRNSEPYAHKESSSTYIEEISSRLDHFNILYAATTTTTTIMNPNDFSSSSSSSPNSNNGVKYKGVRKRKWGKWVSEIRLPNSRERIWLGSYDTPEKAARAFDAALLCLRGRNAKFNFSDTPPPDSILGGRGRSLTPGEIQVAASRYANEHAQQAENTTTTTTTCPSSTSDGHGVVSTEAIDWSFLDVLDQEPARDQLHSGSDYNNMMICGMDNLHEDMQYMGMAVAPHHFHENEDIDQINDHEEENQNWNIEDGDYYSHHHQSFLWNF</sequence>
<dbReference type="Proteomes" id="UP001060085">
    <property type="component" value="Linkage Group LG04"/>
</dbReference>
<accession>A0ACC0BA58</accession>
<comment type="caution">
    <text evidence="1">The sequence shown here is derived from an EMBL/GenBank/DDBJ whole genome shotgun (WGS) entry which is preliminary data.</text>
</comment>
<keyword evidence="2" id="KW-1185">Reference proteome</keyword>
<evidence type="ECO:0000313" key="1">
    <source>
        <dbReference type="EMBL" id="KAI5669539.1"/>
    </source>
</evidence>
<proteinExistence type="predicted"/>
<protein>
    <submittedName>
        <fullName evidence="1">Uncharacterized protein</fullName>
    </submittedName>
</protein>
<gene>
    <name evidence="1" type="ORF">M9H77_19392</name>
</gene>
<reference evidence="2" key="1">
    <citation type="journal article" date="2023" name="Nat. Plants">
        <title>Single-cell RNA sequencing provides a high-resolution roadmap for understanding the multicellular compartmentation of specialized metabolism.</title>
        <authorList>
            <person name="Sun S."/>
            <person name="Shen X."/>
            <person name="Li Y."/>
            <person name="Li Y."/>
            <person name="Wang S."/>
            <person name="Li R."/>
            <person name="Zhang H."/>
            <person name="Shen G."/>
            <person name="Guo B."/>
            <person name="Wei J."/>
            <person name="Xu J."/>
            <person name="St-Pierre B."/>
            <person name="Chen S."/>
            <person name="Sun C."/>
        </authorList>
    </citation>
    <scope>NUCLEOTIDE SEQUENCE [LARGE SCALE GENOMIC DNA]</scope>
</reference>
<organism evidence="1 2">
    <name type="scientific">Catharanthus roseus</name>
    <name type="common">Madagascar periwinkle</name>
    <name type="synonym">Vinca rosea</name>
    <dbReference type="NCBI Taxonomy" id="4058"/>
    <lineage>
        <taxon>Eukaryota</taxon>
        <taxon>Viridiplantae</taxon>
        <taxon>Streptophyta</taxon>
        <taxon>Embryophyta</taxon>
        <taxon>Tracheophyta</taxon>
        <taxon>Spermatophyta</taxon>
        <taxon>Magnoliopsida</taxon>
        <taxon>eudicotyledons</taxon>
        <taxon>Gunneridae</taxon>
        <taxon>Pentapetalae</taxon>
        <taxon>asterids</taxon>
        <taxon>lamiids</taxon>
        <taxon>Gentianales</taxon>
        <taxon>Apocynaceae</taxon>
        <taxon>Rauvolfioideae</taxon>
        <taxon>Vinceae</taxon>
        <taxon>Catharanthinae</taxon>
        <taxon>Catharanthus</taxon>
    </lineage>
</organism>
<dbReference type="EMBL" id="CM044704">
    <property type="protein sequence ID" value="KAI5669539.1"/>
    <property type="molecule type" value="Genomic_DNA"/>
</dbReference>
<evidence type="ECO:0000313" key="2">
    <source>
        <dbReference type="Proteomes" id="UP001060085"/>
    </source>
</evidence>
<name>A0ACC0BA58_CATRO</name>